<sequence length="222" mass="24483">MSFKNGKWRVCALLRYLICFPVALDPVVDAFDSVISQRAVPASTVAADVVSDISMDVPSDVSEFGSEITVDDPDANKIVVDLPDHDSDSDSTTSIVPTELESDMEDDIELIMDLIAPRPVGFSRAPRPHFEFVVMDDEADEIGVAFGVVPSSSLTYPTAFNAEHKKFYAVSYGWLVGVFNDPSMFSDATSRVSSPRHYTCKSLREAVYWFNRQLALGRVEIA</sequence>
<gene>
    <name evidence="2" type="ORF">BD626DRAFT_571283</name>
</gene>
<protein>
    <submittedName>
        <fullName evidence="2">Uncharacterized protein</fullName>
    </submittedName>
</protein>
<feature type="chain" id="PRO_5021802743" evidence="1">
    <location>
        <begin position="31"/>
        <end position="222"/>
    </location>
</feature>
<keyword evidence="3" id="KW-1185">Reference proteome</keyword>
<keyword evidence="1" id="KW-0732">Signal</keyword>
<dbReference type="Proteomes" id="UP000320762">
    <property type="component" value="Unassembled WGS sequence"/>
</dbReference>
<reference evidence="2 3" key="1">
    <citation type="journal article" date="2019" name="New Phytol.">
        <title>Comparative genomics reveals unique wood-decay strategies and fruiting body development in the Schizophyllaceae.</title>
        <authorList>
            <person name="Almasi E."/>
            <person name="Sahu N."/>
            <person name="Krizsan K."/>
            <person name="Balint B."/>
            <person name="Kovacs G.M."/>
            <person name="Kiss B."/>
            <person name="Cseklye J."/>
            <person name="Drula E."/>
            <person name="Henrissat B."/>
            <person name="Nagy I."/>
            <person name="Chovatia M."/>
            <person name="Adam C."/>
            <person name="LaButti K."/>
            <person name="Lipzen A."/>
            <person name="Riley R."/>
            <person name="Grigoriev I.V."/>
            <person name="Nagy L.G."/>
        </authorList>
    </citation>
    <scope>NUCLEOTIDE SEQUENCE [LARGE SCALE GENOMIC DNA]</scope>
    <source>
        <strain evidence="2 3">NL-1724</strain>
    </source>
</reference>
<evidence type="ECO:0000313" key="3">
    <source>
        <dbReference type="Proteomes" id="UP000320762"/>
    </source>
</evidence>
<feature type="signal peptide" evidence="1">
    <location>
        <begin position="1"/>
        <end position="30"/>
    </location>
</feature>
<comment type="caution">
    <text evidence="2">The sequence shown here is derived from an EMBL/GenBank/DDBJ whole genome shotgun (WGS) entry which is preliminary data.</text>
</comment>
<dbReference type="AlphaFoldDB" id="A0A550C7X9"/>
<name>A0A550C7X9_9AGAR</name>
<proteinExistence type="predicted"/>
<evidence type="ECO:0000313" key="2">
    <source>
        <dbReference type="EMBL" id="TRM60901.1"/>
    </source>
</evidence>
<accession>A0A550C7X9</accession>
<dbReference type="EMBL" id="VDMD01000019">
    <property type="protein sequence ID" value="TRM60901.1"/>
    <property type="molecule type" value="Genomic_DNA"/>
</dbReference>
<evidence type="ECO:0000256" key="1">
    <source>
        <dbReference type="SAM" id="SignalP"/>
    </source>
</evidence>
<organism evidence="2 3">
    <name type="scientific">Schizophyllum amplum</name>
    <dbReference type="NCBI Taxonomy" id="97359"/>
    <lineage>
        <taxon>Eukaryota</taxon>
        <taxon>Fungi</taxon>
        <taxon>Dikarya</taxon>
        <taxon>Basidiomycota</taxon>
        <taxon>Agaricomycotina</taxon>
        <taxon>Agaricomycetes</taxon>
        <taxon>Agaricomycetidae</taxon>
        <taxon>Agaricales</taxon>
        <taxon>Schizophyllaceae</taxon>
        <taxon>Schizophyllum</taxon>
    </lineage>
</organism>